<evidence type="ECO:0000313" key="2">
    <source>
        <dbReference type="Proteomes" id="UP001054945"/>
    </source>
</evidence>
<protein>
    <submittedName>
        <fullName evidence="1">Uncharacterized protein</fullName>
    </submittedName>
</protein>
<sequence length="125" mass="13812">MDKICPNIISKLLSLGNGTVLDIVMDIDNLDITWILTDSRSSIQYLKTGPNIMDKICPNIISKLLSLVNGTVLDIVMDIGNLATVMDIVMHDNEFADDLARKGCDLPSYNSIDLCPSEIHSLYKN</sequence>
<gene>
    <name evidence="1" type="ORF">CEXT_115571</name>
</gene>
<proteinExistence type="predicted"/>
<dbReference type="AlphaFoldDB" id="A0AAV4S0T8"/>
<keyword evidence="2" id="KW-1185">Reference proteome</keyword>
<dbReference type="EMBL" id="BPLR01008617">
    <property type="protein sequence ID" value="GIY26022.1"/>
    <property type="molecule type" value="Genomic_DNA"/>
</dbReference>
<organism evidence="1 2">
    <name type="scientific">Caerostris extrusa</name>
    <name type="common">Bark spider</name>
    <name type="synonym">Caerostris bankana</name>
    <dbReference type="NCBI Taxonomy" id="172846"/>
    <lineage>
        <taxon>Eukaryota</taxon>
        <taxon>Metazoa</taxon>
        <taxon>Ecdysozoa</taxon>
        <taxon>Arthropoda</taxon>
        <taxon>Chelicerata</taxon>
        <taxon>Arachnida</taxon>
        <taxon>Araneae</taxon>
        <taxon>Araneomorphae</taxon>
        <taxon>Entelegynae</taxon>
        <taxon>Araneoidea</taxon>
        <taxon>Araneidae</taxon>
        <taxon>Caerostris</taxon>
    </lineage>
</organism>
<name>A0AAV4S0T8_CAEEX</name>
<comment type="caution">
    <text evidence="1">The sequence shown here is derived from an EMBL/GenBank/DDBJ whole genome shotgun (WGS) entry which is preliminary data.</text>
</comment>
<dbReference type="Proteomes" id="UP001054945">
    <property type="component" value="Unassembled WGS sequence"/>
</dbReference>
<evidence type="ECO:0000313" key="1">
    <source>
        <dbReference type="EMBL" id="GIY26022.1"/>
    </source>
</evidence>
<accession>A0AAV4S0T8</accession>
<reference evidence="1 2" key="1">
    <citation type="submission" date="2021-06" db="EMBL/GenBank/DDBJ databases">
        <title>Caerostris extrusa draft genome.</title>
        <authorList>
            <person name="Kono N."/>
            <person name="Arakawa K."/>
        </authorList>
    </citation>
    <scope>NUCLEOTIDE SEQUENCE [LARGE SCALE GENOMIC DNA]</scope>
</reference>